<dbReference type="OrthoDB" id="8068875at2759"/>
<feature type="region of interest" description="Disordered" evidence="1">
    <location>
        <begin position="42"/>
        <end position="65"/>
    </location>
</feature>
<proteinExistence type="predicted"/>
<evidence type="ECO:0000313" key="2">
    <source>
        <dbReference type="EMBL" id="TKA66294.1"/>
    </source>
</evidence>
<dbReference type="Proteomes" id="UP000308768">
    <property type="component" value="Unassembled WGS sequence"/>
</dbReference>
<dbReference type="AlphaFoldDB" id="A0A4U0WS38"/>
<organism evidence="2 3">
    <name type="scientific">Cryomyces minteri</name>
    <dbReference type="NCBI Taxonomy" id="331657"/>
    <lineage>
        <taxon>Eukaryota</taxon>
        <taxon>Fungi</taxon>
        <taxon>Dikarya</taxon>
        <taxon>Ascomycota</taxon>
        <taxon>Pezizomycotina</taxon>
        <taxon>Dothideomycetes</taxon>
        <taxon>Dothideomycetes incertae sedis</taxon>
        <taxon>Cryomyces</taxon>
    </lineage>
</organism>
<gene>
    <name evidence="2" type="ORF">B0A49_13005</name>
</gene>
<accession>A0A4U0WS38</accession>
<name>A0A4U0WS38_9PEZI</name>
<sequence length="128" mass="14753">MAEPKEAEDLSSPVDFWSGLDAKTLLLGDFAENGSWWTGRVSRNHSYKESSKRDKPAEQTRRVVTSKTPQIDWAVLGKWYDTIHRAGENWKDKVDRDGSLKLDTHEDIREVETDMREASLHVQRALLK</sequence>
<feature type="compositionally biased region" description="Basic and acidic residues" evidence="1">
    <location>
        <begin position="46"/>
        <end position="61"/>
    </location>
</feature>
<evidence type="ECO:0000256" key="1">
    <source>
        <dbReference type="SAM" id="MobiDB-lite"/>
    </source>
</evidence>
<dbReference type="STRING" id="331657.A0A4U0WS38"/>
<reference evidence="2 3" key="1">
    <citation type="submission" date="2017-03" db="EMBL/GenBank/DDBJ databases">
        <title>Genomes of endolithic fungi from Antarctica.</title>
        <authorList>
            <person name="Coleine C."/>
            <person name="Masonjones S."/>
            <person name="Stajich J.E."/>
        </authorList>
    </citation>
    <scope>NUCLEOTIDE SEQUENCE [LARGE SCALE GENOMIC DNA]</scope>
    <source>
        <strain evidence="2 3">CCFEE 5187</strain>
    </source>
</reference>
<dbReference type="EMBL" id="NAJN01001037">
    <property type="protein sequence ID" value="TKA66294.1"/>
    <property type="molecule type" value="Genomic_DNA"/>
</dbReference>
<comment type="caution">
    <text evidence="2">The sequence shown here is derived from an EMBL/GenBank/DDBJ whole genome shotgun (WGS) entry which is preliminary data.</text>
</comment>
<protein>
    <submittedName>
        <fullName evidence="2">Uncharacterized protein</fullName>
    </submittedName>
</protein>
<evidence type="ECO:0000313" key="3">
    <source>
        <dbReference type="Proteomes" id="UP000308768"/>
    </source>
</evidence>
<keyword evidence="3" id="KW-1185">Reference proteome</keyword>
<feature type="non-terminal residue" evidence="2">
    <location>
        <position position="128"/>
    </location>
</feature>